<dbReference type="InterPro" id="IPR032710">
    <property type="entry name" value="NTF2-like_dom_sf"/>
</dbReference>
<accession>A0A364K1X5</accession>
<comment type="caution">
    <text evidence="2">The sequence shown here is derived from an EMBL/GenBank/DDBJ whole genome shotgun (WGS) entry which is preliminary data.</text>
</comment>
<dbReference type="InterPro" id="IPR037401">
    <property type="entry name" value="SnoaL-like"/>
</dbReference>
<proteinExistence type="predicted"/>
<dbReference type="OrthoDB" id="2988503at2"/>
<protein>
    <recommendedName>
        <fullName evidence="1">SnoaL-like domain-containing protein</fullName>
    </recommendedName>
</protein>
<feature type="domain" description="SnoaL-like" evidence="1">
    <location>
        <begin position="10"/>
        <end position="119"/>
    </location>
</feature>
<dbReference type="Proteomes" id="UP000251213">
    <property type="component" value="Unassembled WGS sequence"/>
</dbReference>
<organism evidence="2 3">
    <name type="scientific">Thermoflavimicrobium daqui</name>
    <dbReference type="NCBI Taxonomy" id="2137476"/>
    <lineage>
        <taxon>Bacteria</taxon>
        <taxon>Bacillati</taxon>
        <taxon>Bacillota</taxon>
        <taxon>Bacilli</taxon>
        <taxon>Bacillales</taxon>
        <taxon>Thermoactinomycetaceae</taxon>
        <taxon>Thermoflavimicrobium</taxon>
    </lineage>
</organism>
<reference evidence="2 3" key="2">
    <citation type="submission" date="2018-06" db="EMBL/GenBank/DDBJ databases">
        <authorList>
            <person name="Zhirakovskaya E."/>
        </authorList>
    </citation>
    <scope>NUCLEOTIDE SEQUENCE [LARGE SCALE GENOMIC DNA]</scope>
    <source>
        <strain evidence="2 3">FBKL4.011</strain>
    </source>
</reference>
<evidence type="ECO:0000259" key="1">
    <source>
        <dbReference type="Pfam" id="PF12680"/>
    </source>
</evidence>
<dbReference type="SUPFAM" id="SSF54427">
    <property type="entry name" value="NTF2-like"/>
    <property type="match status" value="1"/>
</dbReference>
<keyword evidence="3" id="KW-1185">Reference proteome</keyword>
<name>A0A364K1X5_9BACL</name>
<evidence type="ECO:0000313" key="2">
    <source>
        <dbReference type="EMBL" id="RAL22029.1"/>
    </source>
</evidence>
<evidence type="ECO:0000313" key="3">
    <source>
        <dbReference type="Proteomes" id="UP000251213"/>
    </source>
</evidence>
<dbReference type="RefSeq" id="WP_113659872.1">
    <property type="nucleotide sequence ID" value="NZ_KZ845672.1"/>
</dbReference>
<dbReference type="EMBL" id="QJKK01000010">
    <property type="protein sequence ID" value="RAL22029.1"/>
    <property type="molecule type" value="Genomic_DNA"/>
</dbReference>
<gene>
    <name evidence="2" type="ORF">DL897_14555</name>
</gene>
<dbReference type="Gene3D" id="3.10.450.50">
    <property type="match status" value="1"/>
</dbReference>
<dbReference type="AlphaFoldDB" id="A0A364K1X5"/>
<sequence>MFNMIIKNMVKKTFDALNRGDYHPLLKMCATNVVHTFPGQHALGGTRNSVKGLEDWFNRLFKLLPNLTYKIEDIEVDGPVNDCKVIIRWQDQAMTSDGKEYANQGTYTLHVKNTKVVEIITYLEDVHKLNEVCERLAQLGVEEASAAQIEY</sequence>
<reference evidence="2 3" key="1">
    <citation type="submission" date="2018-06" db="EMBL/GenBank/DDBJ databases">
        <title>Thermoflavimicrobium daqus sp. nov., a thermophilic microbe isolated from Moutai-flavour Daqu.</title>
        <authorList>
            <person name="Wang X."/>
            <person name="Zhou H."/>
        </authorList>
    </citation>
    <scope>NUCLEOTIDE SEQUENCE [LARGE SCALE GENOMIC DNA]</scope>
    <source>
        <strain evidence="2 3">FBKL4.011</strain>
    </source>
</reference>
<dbReference type="Pfam" id="PF12680">
    <property type="entry name" value="SnoaL_2"/>
    <property type="match status" value="1"/>
</dbReference>